<dbReference type="eggNOG" id="ENOG502Z7QS">
    <property type="taxonomic scope" value="Bacteria"/>
</dbReference>
<evidence type="ECO:0000313" key="2">
    <source>
        <dbReference type="Proteomes" id="UP000030661"/>
    </source>
</evidence>
<gene>
    <name evidence="1" type="ORF">U27_03938</name>
</gene>
<proteinExistence type="predicted"/>
<evidence type="ECO:0000313" key="1">
    <source>
        <dbReference type="EMBL" id="GAK56974.1"/>
    </source>
</evidence>
<dbReference type="Proteomes" id="UP000030661">
    <property type="component" value="Unassembled WGS sequence"/>
</dbReference>
<sequence length="326" mass="38862">MMRDRTYWHWSIIIMLVCVHISFPSFARDEPFSPPDDPGRFGKWIDRTHQKISDRVLKTSERFDAFFGDKRVKEEQDATQIIVAPTLTFSEGKFIEATCPLTINLVLPYLKNRWHLMVETLLQEEKTNDDESETADDEEHDVRVSLRYKVMQQAQRWLSLDAGVKIQTDKILSPFGRVRFRHIFDFDPWGLRFTQFLFWMEDEGWGESSQFDIDRKLRQDLLFRISNQALWSESSQGLEFSQTYSLRWQLSRRRALEIDLSGQGHTRPSFAIDEYETAVVFRRRLYRNWLFSEIKPGVRALREDDFDWDPFVMLKIECTFGEIFAR</sequence>
<organism evidence="1">
    <name type="scientific">Vecturithrix granuli</name>
    <dbReference type="NCBI Taxonomy" id="1499967"/>
    <lineage>
        <taxon>Bacteria</taxon>
        <taxon>Candidatus Moduliflexota</taxon>
        <taxon>Candidatus Vecturitrichia</taxon>
        <taxon>Candidatus Vecturitrichales</taxon>
        <taxon>Candidatus Vecturitrichaceae</taxon>
        <taxon>Candidatus Vecturithrix</taxon>
    </lineage>
</organism>
<reference evidence="1" key="1">
    <citation type="journal article" date="2015" name="PeerJ">
        <title>First genomic representation of candidate bacterial phylum KSB3 points to enhanced environmental sensing as a trigger of wastewater bulking.</title>
        <authorList>
            <person name="Sekiguchi Y."/>
            <person name="Ohashi A."/>
            <person name="Parks D.H."/>
            <person name="Yamauchi T."/>
            <person name="Tyson G.W."/>
            <person name="Hugenholtz P."/>
        </authorList>
    </citation>
    <scope>NUCLEOTIDE SEQUENCE [LARGE SCALE GENOMIC DNA]</scope>
</reference>
<dbReference type="HOGENOM" id="CLU_056319_1_0_0"/>
<keyword evidence="2" id="KW-1185">Reference proteome</keyword>
<accession>A0A081BXB9</accession>
<dbReference type="STRING" id="1499967.U27_03938"/>
<dbReference type="EMBL" id="DF820465">
    <property type="protein sequence ID" value="GAK56974.1"/>
    <property type="molecule type" value="Genomic_DNA"/>
</dbReference>
<dbReference type="AlphaFoldDB" id="A0A081BXB9"/>
<protein>
    <submittedName>
        <fullName evidence="1">Uncharacterized protein</fullName>
    </submittedName>
</protein>
<name>A0A081BXB9_VECG1</name>